<protein>
    <submittedName>
        <fullName evidence="4">AAA family ATPase</fullName>
    </submittedName>
</protein>
<dbReference type="CDD" id="cd01026">
    <property type="entry name" value="TOPRIM_OLD"/>
    <property type="match status" value="1"/>
</dbReference>
<keyword evidence="5" id="KW-1185">Reference proteome</keyword>
<dbReference type="Gene3D" id="3.40.50.300">
    <property type="entry name" value="P-loop containing nucleotide triphosphate hydrolases"/>
    <property type="match status" value="1"/>
</dbReference>
<evidence type="ECO:0000313" key="5">
    <source>
        <dbReference type="Proteomes" id="UP000664832"/>
    </source>
</evidence>
<dbReference type="InterPro" id="IPR027417">
    <property type="entry name" value="P-loop_NTPase"/>
</dbReference>
<evidence type="ECO:0000259" key="2">
    <source>
        <dbReference type="Pfam" id="PF13304"/>
    </source>
</evidence>
<sequence length="643" mass="72795">MYISSISLKNFRIFGDQKTKINFNKGLTLLVGENDSGKSAVIDAFKIVLGTTDLNWYRIKDSDFNNEDITKEIEIVCKFSDLTNVECAAFLEYLTYEKSSDTEDIPVLYVNWSCKMLLNLTPFRPITRITTGINSDGPTLSQEAKELLRVTHLRALRDAYSDMQSGRNSRLSQVMQNIPNLNAGRDTYTEDSELNELSLTGIFNLSNQLLSDYVPLKRASQKMSDILDKKMLLKNDDIKVSLNVSGVEKTESKKIVSLLEKLDLTIDKDTSSLKGLPGLGTSNIMSMACELLLKENSQESSQFLLIEEPESHIHAQRQLKLIKSLQNETEQVNQQIILTTHSPLLASVVKLENIIIIKSGTSYPLAKGYTRLDNEDYTFLEKYIDATKANLFFSRSVIVVEGPGEALLLPTLATLLNRDFTDYGVSLVDVRGTGLRRYSKIFQRENENVEPLNIKVACVTDRDVMPNCAPRIVLDKSFLDDGSNWPIKSTRNWTAEREFESKIDKEEHLDKIKQKADGQLVKTFVSNYWTLEYDLLLSSLGSEKLKDIMIDSVIKTSYKPKNHDKKKKELEELLREASSDEEKAAYFYSYFTSGKTSKADFAQQLAVELESNYKVGSTELADSLPSYLKEAIYYVTEKSEVIA</sequence>
<feature type="domain" description="OLD protein-like TOPRIM" evidence="3">
    <location>
        <begin position="392"/>
        <end position="463"/>
    </location>
</feature>
<gene>
    <name evidence="4" type="ORF">JZO71_01500</name>
</gene>
<evidence type="ECO:0000313" key="4">
    <source>
        <dbReference type="EMBL" id="MBO0480998.1"/>
    </source>
</evidence>
<dbReference type="InterPro" id="IPR041685">
    <property type="entry name" value="AAA_GajA/Old/RecF-like"/>
</dbReference>
<dbReference type="EMBL" id="JAFLWI010000002">
    <property type="protein sequence ID" value="MBO0480998.1"/>
    <property type="molecule type" value="Genomic_DNA"/>
</dbReference>
<name>A0ABS3HWZ9_9ENTE</name>
<dbReference type="Proteomes" id="UP000664832">
    <property type="component" value="Unassembled WGS sequence"/>
</dbReference>
<dbReference type="PANTHER" id="PTHR43581">
    <property type="entry name" value="ATP/GTP PHOSPHATASE"/>
    <property type="match status" value="1"/>
</dbReference>
<dbReference type="Pfam" id="PF13175">
    <property type="entry name" value="AAA_15"/>
    <property type="match status" value="1"/>
</dbReference>
<feature type="domain" description="ATPase AAA-type core" evidence="2">
    <location>
        <begin position="300"/>
        <end position="346"/>
    </location>
</feature>
<feature type="domain" description="Endonuclease GajA/Old nuclease/RecF-like AAA" evidence="1">
    <location>
        <begin position="1"/>
        <end position="257"/>
    </location>
</feature>
<reference evidence="4 5" key="1">
    <citation type="submission" date="2021-03" db="EMBL/GenBank/DDBJ databases">
        <title>Enterococcal diversity collection.</title>
        <authorList>
            <person name="Gilmore M.S."/>
            <person name="Schwartzman J."/>
            <person name="Van Tyne D."/>
            <person name="Martin M."/>
            <person name="Earl A.M."/>
            <person name="Manson A.L."/>
            <person name="Straub T."/>
            <person name="Salamzade R."/>
            <person name="Saavedra J."/>
            <person name="Lebreton F."/>
            <person name="Prichula J."/>
            <person name="Schaufler K."/>
            <person name="Gaca A."/>
            <person name="Sgardioli B."/>
            <person name="Wagenaar J."/>
            <person name="Strong T."/>
        </authorList>
    </citation>
    <scope>NUCLEOTIDE SEQUENCE [LARGE SCALE GENOMIC DNA]</scope>
    <source>
        <strain evidence="4 5">MSG2901</strain>
    </source>
</reference>
<evidence type="ECO:0000259" key="1">
    <source>
        <dbReference type="Pfam" id="PF13175"/>
    </source>
</evidence>
<dbReference type="InterPro" id="IPR003959">
    <property type="entry name" value="ATPase_AAA_core"/>
</dbReference>
<dbReference type="RefSeq" id="WP_206897832.1">
    <property type="nucleotide sequence ID" value="NZ_JAFLWI010000002.1"/>
</dbReference>
<dbReference type="InterPro" id="IPR034139">
    <property type="entry name" value="TOPRIM_OLD"/>
</dbReference>
<dbReference type="Pfam" id="PF13304">
    <property type="entry name" value="AAA_21"/>
    <property type="match status" value="1"/>
</dbReference>
<organism evidence="4 5">
    <name type="scientific">Candidatus Enterococcus courvalinii</name>
    <dbReference type="NCBI Taxonomy" id="2815329"/>
    <lineage>
        <taxon>Bacteria</taxon>
        <taxon>Bacillati</taxon>
        <taxon>Bacillota</taxon>
        <taxon>Bacilli</taxon>
        <taxon>Lactobacillales</taxon>
        <taxon>Enterococcaceae</taxon>
        <taxon>Enterococcus</taxon>
    </lineage>
</organism>
<proteinExistence type="predicted"/>
<evidence type="ECO:0000259" key="3">
    <source>
        <dbReference type="Pfam" id="PF20469"/>
    </source>
</evidence>
<accession>A0ABS3HWZ9</accession>
<dbReference type="PANTHER" id="PTHR43581:SF4">
    <property type="entry name" value="ATP_GTP PHOSPHATASE"/>
    <property type="match status" value="1"/>
</dbReference>
<comment type="caution">
    <text evidence="4">The sequence shown here is derived from an EMBL/GenBank/DDBJ whole genome shotgun (WGS) entry which is preliminary data.</text>
</comment>
<dbReference type="InterPro" id="IPR051396">
    <property type="entry name" value="Bact_Antivir_Def_Nuclease"/>
</dbReference>
<dbReference type="Pfam" id="PF20469">
    <property type="entry name" value="OLD-like_TOPRIM"/>
    <property type="match status" value="1"/>
</dbReference>
<dbReference type="SUPFAM" id="SSF52540">
    <property type="entry name" value="P-loop containing nucleoside triphosphate hydrolases"/>
    <property type="match status" value="1"/>
</dbReference>